<name>J9D0V1_EDHAE</name>
<organism evidence="1 2">
    <name type="scientific">Edhazardia aedis (strain USNM 41457)</name>
    <name type="common">Microsporidian parasite</name>
    <dbReference type="NCBI Taxonomy" id="1003232"/>
    <lineage>
        <taxon>Eukaryota</taxon>
        <taxon>Fungi</taxon>
        <taxon>Fungi incertae sedis</taxon>
        <taxon>Microsporidia</taxon>
        <taxon>Edhazardia</taxon>
    </lineage>
</organism>
<protein>
    <submittedName>
        <fullName evidence="1">Uncharacterized protein</fullName>
    </submittedName>
</protein>
<sequence>MIRIFCKKKHIHNFIRKYKNENFTNFICKASWEKRKYPLTNIFRKLYQKKFFKNVLIVILVLIKKVELYVEKNYTNSLQNTINEYLIEIYLYDRRFSHFGSNKHTIFS</sequence>
<dbReference type="EMBL" id="AFBI03000147">
    <property type="protein sequence ID" value="EJW01496.1"/>
    <property type="molecule type" value="Genomic_DNA"/>
</dbReference>
<dbReference type="AlphaFoldDB" id="J9D0V1"/>
<evidence type="ECO:0000313" key="2">
    <source>
        <dbReference type="Proteomes" id="UP000003163"/>
    </source>
</evidence>
<keyword evidence="2" id="KW-1185">Reference proteome</keyword>
<evidence type="ECO:0000313" key="1">
    <source>
        <dbReference type="EMBL" id="EJW01496.1"/>
    </source>
</evidence>
<reference evidence="2" key="2">
    <citation type="submission" date="2015-07" db="EMBL/GenBank/DDBJ databases">
        <title>Contrasting host-pathogen interactions and genome evolution in two generalist and specialist microsporidian pathogens of mosquitoes.</title>
        <authorList>
            <consortium name="The Broad Institute Genomics Platform"/>
            <consortium name="The Broad Institute Genome Sequencing Center for Infectious Disease"/>
            <person name="Cuomo C.A."/>
            <person name="Sanscrainte N.D."/>
            <person name="Goldberg J.M."/>
            <person name="Heiman D."/>
            <person name="Young S."/>
            <person name="Zeng Q."/>
            <person name="Becnel J.J."/>
            <person name="Birren B.W."/>
        </authorList>
    </citation>
    <scope>NUCLEOTIDE SEQUENCE [LARGE SCALE GENOMIC DNA]</scope>
    <source>
        <strain evidence="2">USNM 41457</strain>
    </source>
</reference>
<gene>
    <name evidence="1" type="ORF">EDEG_03924</name>
</gene>
<dbReference type="InParanoid" id="J9D0V1"/>
<dbReference type="Proteomes" id="UP000003163">
    <property type="component" value="Unassembled WGS sequence"/>
</dbReference>
<dbReference type="VEuPathDB" id="MicrosporidiaDB:EDEG_03924"/>
<proteinExistence type="predicted"/>
<dbReference type="HOGENOM" id="CLU_2196928_0_0_1"/>
<comment type="caution">
    <text evidence="1">The sequence shown here is derived from an EMBL/GenBank/DDBJ whole genome shotgun (WGS) entry which is preliminary data.</text>
</comment>
<reference evidence="1 2" key="1">
    <citation type="submission" date="2011-08" db="EMBL/GenBank/DDBJ databases">
        <authorList>
            <person name="Liu Z.J."/>
            <person name="Shi F.L."/>
            <person name="Lu J.Q."/>
            <person name="Li M."/>
            <person name="Wang Z.L."/>
        </authorList>
    </citation>
    <scope>NUCLEOTIDE SEQUENCE [LARGE SCALE GENOMIC DNA]</scope>
    <source>
        <strain evidence="1 2">USNM 41457</strain>
    </source>
</reference>
<accession>J9D0V1</accession>